<proteinExistence type="inferred from homology"/>
<sequence length="737" mass="80365">MNAGREADRNERNPKATKSKRVRNRKSPFRGSKSEFGVIETTTWSAFGNNGDNVVSDADAEVRGGSIAHFHQTHPLGLSTDDFPSGSDCTPSKLEVSDDPNLWVHENHALLRPVFNVIDECVLSLSRYLDIDPAAWSGLEETAVSSSVSRHVGPLLRLLSEESGDDYSERSDKELALSGAVDAMVLSMESNSESLRSRREKLREYEHQCREKFLTSDVEPNSEKIHLQLDTKEETGTPFHDCEEPHQGSIHSNIDESRIEVVMMLSYPRKVAVLYELLCACLSDLGENNKKHGRRRKGYDARHRVTLRLLATWLDIKWSKMEAIETIVASSAMAFIKEQESSKEGTQSKENKGDKWKKGCIIGAAALTGGTLMAITGGLAAPAIAAGLGALAPTLGTLVPVIGASGFAAAATAAGHVAGSVAVAASFGAAGAGLSGTKMARRVGGVDEFEFKVIGENHNQGLLGVEIMISGFVFEDEDFIRPWEGMNDNLERYALQWESKNLYALSTAIRDWLTSSNWFGFQYMSNVYMFGADIAVLCFALGIAAALMKRGAMLTVLHSLLTALAWPVTFLAATEFIDSTWTIAIDRSDKAGKLLAEVLLGGLQGNRPVTLVGYSLGARVIFKCLECLAETKNSAELVERVVLLGAPIAIRDEKWETVRKMVAGRFINAYSSNDWMLGIAFRASLLSQGLAGIQPVDIPGIQNVNVTDHIEGHSSYLWATQPVLDELQLDSYYPVLT</sequence>
<feature type="compositionally biased region" description="Basic residues" evidence="6">
    <location>
        <begin position="15"/>
        <end position="28"/>
    </location>
</feature>
<dbReference type="InterPro" id="IPR029058">
    <property type="entry name" value="AB_hydrolase_fold"/>
</dbReference>
<keyword evidence="3 7" id="KW-0812">Transmembrane</keyword>
<evidence type="ECO:0000256" key="3">
    <source>
        <dbReference type="ARBA" id="ARBA00022692"/>
    </source>
</evidence>
<feature type="transmembrane region" description="Helical" evidence="7">
    <location>
        <begin position="554"/>
        <end position="573"/>
    </location>
</feature>
<keyword evidence="9" id="KW-1185">Reference proteome</keyword>
<evidence type="ECO:0000256" key="1">
    <source>
        <dbReference type="ARBA" id="ARBA00004141"/>
    </source>
</evidence>
<gene>
    <name evidence="8" type="ORF">V8G54_016460</name>
</gene>
<evidence type="ECO:0000256" key="5">
    <source>
        <dbReference type="ARBA" id="ARBA00023136"/>
    </source>
</evidence>
<protein>
    <recommendedName>
        <fullName evidence="10">Transmembrane and coiled-coil domain-containing protein 4</fullName>
    </recommendedName>
</protein>
<evidence type="ECO:0008006" key="10">
    <source>
        <dbReference type="Google" id="ProtNLM"/>
    </source>
</evidence>
<dbReference type="PANTHER" id="PTHR17920">
    <property type="entry name" value="TRANSMEMBRANE AND COILED-COIL DOMAIN-CONTAINING PROTEIN 4 TMCO4"/>
    <property type="match status" value="1"/>
</dbReference>
<feature type="transmembrane region" description="Helical" evidence="7">
    <location>
        <begin position="527"/>
        <end position="547"/>
    </location>
</feature>
<organism evidence="8 9">
    <name type="scientific">Vigna mungo</name>
    <name type="common">Black gram</name>
    <name type="synonym">Phaseolus mungo</name>
    <dbReference type="NCBI Taxonomy" id="3915"/>
    <lineage>
        <taxon>Eukaryota</taxon>
        <taxon>Viridiplantae</taxon>
        <taxon>Streptophyta</taxon>
        <taxon>Embryophyta</taxon>
        <taxon>Tracheophyta</taxon>
        <taxon>Spermatophyta</taxon>
        <taxon>Magnoliopsida</taxon>
        <taxon>eudicotyledons</taxon>
        <taxon>Gunneridae</taxon>
        <taxon>Pentapetalae</taxon>
        <taxon>rosids</taxon>
        <taxon>fabids</taxon>
        <taxon>Fabales</taxon>
        <taxon>Fabaceae</taxon>
        <taxon>Papilionoideae</taxon>
        <taxon>50 kb inversion clade</taxon>
        <taxon>NPAAA clade</taxon>
        <taxon>indigoferoid/millettioid clade</taxon>
        <taxon>Phaseoleae</taxon>
        <taxon>Vigna</taxon>
    </lineage>
</organism>
<feature type="region of interest" description="Disordered" evidence="6">
    <location>
        <begin position="1"/>
        <end position="32"/>
    </location>
</feature>
<dbReference type="PANTHER" id="PTHR17920:SF3">
    <property type="entry name" value="TRANSMEMBRANE AND COILED-COIL DOMAIN-CONTAINING PROTEIN 4"/>
    <property type="match status" value="1"/>
</dbReference>
<keyword evidence="4 7" id="KW-1133">Transmembrane helix</keyword>
<dbReference type="Pfam" id="PF05277">
    <property type="entry name" value="DUF726"/>
    <property type="match status" value="1"/>
</dbReference>
<comment type="similarity">
    <text evidence="2">Belongs to the TMCO4 family.</text>
</comment>
<evidence type="ECO:0000256" key="2">
    <source>
        <dbReference type="ARBA" id="ARBA00009824"/>
    </source>
</evidence>
<accession>A0AAQ3NLA4</accession>
<name>A0AAQ3NLA4_VIGMU</name>
<keyword evidence="5 7" id="KW-0472">Membrane</keyword>
<evidence type="ECO:0000256" key="4">
    <source>
        <dbReference type="ARBA" id="ARBA00022989"/>
    </source>
</evidence>
<evidence type="ECO:0000313" key="8">
    <source>
        <dbReference type="EMBL" id="WVZ11930.1"/>
    </source>
</evidence>
<dbReference type="GO" id="GO:0016020">
    <property type="term" value="C:membrane"/>
    <property type="evidence" value="ECO:0007669"/>
    <property type="project" value="UniProtKB-SubCell"/>
</dbReference>
<dbReference type="Proteomes" id="UP001374535">
    <property type="component" value="Chromosome 5"/>
</dbReference>
<evidence type="ECO:0000256" key="6">
    <source>
        <dbReference type="SAM" id="MobiDB-lite"/>
    </source>
</evidence>
<feature type="compositionally biased region" description="Basic and acidic residues" evidence="6">
    <location>
        <begin position="1"/>
        <end position="14"/>
    </location>
</feature>
<evidence type="ECO:0000313" key="9">
    <source>
        <dbReference type="Proteomes" id="UP001374535"/>
    </source>
</evidence>
<evidence type="ECO:0000256" key="7">
    <source>
        <dbReference type="SAM" id="Phobius"/>
    </source>
</evidence>
<dbReference type="InterPro" id="IPR007941">
    <property type="entry name" value="DUF726"/>
</dbReference>
<reference evidence="8 9" key="1">
    <citation type="journal article" date="2023" name="Life. Sci Alliance">
        <title>Evolutionary insights into 3D genome organization and epigenetic landscape of Vigna mungo.</title>
        <authorList>
            <person name="Junaid A."/>
            <person name="Singh B."/>
            <person name="Bhatia S."/>
        </authorList>
    </citation>
    <scope>NUCLEOTIDE SEQUENCE [LARGE SCALE GENOMIC DNA]</scope>
    <source>
        <strain evidence="8">Urdbean</strain>
    </source>
</reference>
<comment type="subcellular location">
    <subcellularLocation>
        <location evidence="1">Membrane</location>
        <topology evidence="1">Multi-pass membrane protein</topology>
    </subcellularLocation>
</comment>
<dbReference type="EMBL" id="CP144696">
    <property type="protein sequence ID" value="WVZ11930.1"/>
    <property type="molecule type" value="Genomic_DNA"/>
</dbReference>
<dbReference type="AlphaFoldDB" id="A0AAQ3NLA4"/>
<dbReference type="Gene3D" id="3.40.50.1820">
    <property type="entry name" value="alpha/beta hydrolase"/>
    <property type="match status" value="1"/>
</dbReference>
<dbReference type="SUPFAM" id="SSF53474">
    <property type="entry name" value="alpha/beta-Hydrolases"/>
    <property type="match status" value="1"/>
</dbReference>